<feature type="region of interest" description="Disordered" evidence="1">
    <location>
        <begin position="34"/>
        <end position="58"/>
    </location>
</feature>
<comment type="caution">
    <text evidence="2">The sequence shown here is derived from an EMBL/GenBank/DDBJ whole genome shotgun (WGS) entry which is preliminary data.</text>
</comment>
<feature type="non-terminal residue" evidence="2">
    <location>
        <position position="1"/>
    </location>
</feature>
<feature type="compositionally biased region" description="Basic and acidic residues" evidence="1">
    <location>
        <begin position="34"/>
        <end position="47"/>
    </location>
</feature>
<evidence type="ECO:0000313" key="3">
    <source>
        <dbReference type="Proteomes" id="UP000741863"/>
    </source>
</evidence>
<dbReference type="EMBL" id="JAFBEC010000024">
    <property type="protein sequence ID" value="MBM7635087.1"/>
    <property type="molecule type" value="Genomic_DNA"/>
</dbReference>
<keyword evidence="3" id="KW-1185">Reference proteome</keyword>
<sequence length="58" mass="6529">GFIHKLFKVAGSNPVKCLANPLFSFERTTLSKKVKSEDEKVREDRGQEVTSIGAYRDT</sequence>
<dbReference type="Proteomes" id="UP000741863">
    <property type="component" value="Unassembled WGS sequence"/>
</dbReference>
<name>A0ABS2PIH2_9BACL</name>
<proteinExistence type="predicted"/>
<accession>A0ABS2PIH2</accession>
<protein>
    <submittedName>
        <fullName evidence="2">Uncharacterized protein</fullName>
    </submittedName>
</protein>
<gene>
    <name evidence="2" type="ORF">JOD17_004230</name>
</gene>
<evidence type="ECO:0000256" key="1">
    <source>
        <dbReference type="SAM" id="MobiDB-lite"/>
    </source>
</evidence>
<evidence type="ECO:0000313" key="2">
    <source>
        <dbReference type="EMBL" id="MBM7635087.1"/>
    </source>
</evidence>
<reference evidence="2 3" key="1">
    <citation type="submission" date="2021-01" db="EMBL/GenBank/DDBJ databases">
        <title>Genomic Encyclopedia of Type Strains, Phase IV (KMG-IV): sequencing the most valuable type-strain genomes for metagenomic binning, comparative biology and taxonomic classification.</title>
        <authorList>
            <person name="Goeker M."/>
        </authorList>
    </citation>
    <scope>NUCLEOTIDE SEQUENCE [LARGE SCALE GENOMIC DNA]</scope>
    <source>
        <strain evidence="2 3">DSM 25540</strain>
    </source>
</reference>
<organism evidence="2 3">
    <name type="scientific">Geomicrobium sediminis</name>
    <dbReference type="NCBI Taxonomy" id="1347788"/>
    <lineage>
        <taxon>Bacteria</taxon>
        <taxon>Bacillati</taxon>
        <taxon>Bacillota</taxon>
        <taxon>Bacilli</taxon>
        <taxon>Bacillales</taxon>
        <taxon>Geomicrobium</taxon>
    </lineage>
</organism>